<evidence type="ECO:0000256" key="1">
    <source>
        <dbReference type="ARBA" id="ARBA00022490"/>
    </source>
</evidence>
<accession>A0A377SRR1</accession>
<dbReference type="AlphaFoldDB" id="A0A377SRR1"/>
<dbReference type="Pfam" id="PF07499">
    <property type="entry name" value="RuvA_C"/>
    <property type="match status" value="1"/>
</dbReference>
<dbReference type="InterPro" id="IPR010994">
    <property type="entry name" value="RuvA_2-like"/>
</dbReference>
<dbReference type="InterPro" id="IPR000085">
    <property type="entry name" value="RuvA"/>
</dbReference>
<proteinExistence type="inferred from homology"/>
<dbReference type="GO" id="GO:0009378">
    <property type="term" value="F:four-way junction helicase activity"/>
    <property type="evidence" value="ECO:0007669"/>
    <property type="project" value="InterPro"/>
</dbReference>
<dbReference type="InterPro" id="IPR011114">
    <property type="entry name" value="RuvA_C"/>
</dbReference>
<gene>
    <name evidence="6 8" type="primary">ruvA</name>
    <name evidence="9" type="ORF">EV682_106188</name>
    <name evidence="8" type="ORF">NCTC11159_03254</name>
</gene>
<name>A0A377SRR1_9NEIS</name>
<comment type="subcellular location">
    <subcellularLocation>
        <location evidence="6">Cytoplasm</location>
    </subcellularLocation>
</comment>
<dbReference type="InterPro" id="IPR036267">
    <property type="entry name" value="RuvA_C_sf"/>
</dbReference>
<keyword evidence="8" id="KW-0067">ATP-binding</keyword>
<feature type="domain" description="Helix-hairpin-helix DNA-binding motif class 1" evidence="7">
    <location>
        <begin position="73"/>
        <end position="92"/>
    </location>
</feature>
<dbReference type="GO" id="GO:0005524">
    <property type="term" value="F:ATP binding"/>
    <property type="evidence" value="ECO:0007669"/>
    <property type="project" value="InterPro"/>
</dbReference>
<keyword evidence="8" id="KW-0378">Hydrolase</keyword>
<dbReference type="GO" id="GO:0006310">
    <property type="term" value="P:DNA recombination"/>
    <property type="evidence" value="ECO:0007669"/>
    <property type="project" value="UniProtKB-UniRule"/>
</dbReference>
<dbReference type="SUPFAM" id="SSF50249">
    <property type="entry name" value="Nucleic acid-binding proteins"/>
    <property type="match status" value="1"/>
</dbReference>
<evidence type="ECO:0000313" key="10">
    <source>
        <dbReference type="Proteomes" id="UP000255108"/>
    </source>
</evidence>
<comment type="function">
    <text evidence="6">The RuvA-RuvB-RuvC complex processes Holliday junction (HJ) DNA during genetic recombination and DNA repair, while the RuvA-RuvB complex plays an important role in the rescue of blocked DNA replication forks via replication fork reversal (RFR). RuvA specifically binds to HJ cruciform DNA, conferring on it an open structure. The RuvB hexamer acts as an ATP-dependent pump, pulling dsDNA into and through the RuvAB complex. HJ branch migration allows RuvC to scan DNA until it finds its consensus sequence, where it cleaves and resolves the cruciform DNA.</text>
</comment>
<keyword evidence="5 6" id="KW-0234">DNA repair</keyword>
<dbReference type="InterPro" id="IPR012340">
    <property type="entry name" value="NA-bd_OB-fold"/>
</dbReference>
<dbReference type="Gene3D" id="1.10.8.10">
    <property type="entry name" value="DNA helicase RuvA subunit, C-terminal domain"/>
    <property type="match status" value="1"/>
</dbReference>
<feature type="domain" description="Helix-hairpin-helix DNA-binding motif class 1" evidence="7">
    <location>
        <begin position="108"/>
        <end position="127"/>
    </location>
</feature>
<keyword evidence="8" id="KW-0347">Helicase</keyword>
<dbReference type="EMBL" id="SMBT01000006">
    <property type="protein sequence ID" value="TCU86300.1"/>
    <property type="molecule type" value="Genomic_DNA"/>
</dbReference>
<keyword evidence="1 6" id="KW-0963">Cytoplasm</keyword>
<comment type="domain">
    <text evidence="6">Has three domains with a flexible linker between the domains II and III and assumes an 'L' shape. Domain III is highly mobile and contacts RuvB.</text>
</comment>
<organism evidence="8 10">
    <name type="scientific">Iodobacter fluviatilis</name>
    <dbReference type="NCBI Taxonomy" id="537"/>
    <lineage>
        <taxon>Bacteria</taxon>
        <taxon>Pseudomonadati</taxon>
        <taxon>Pseudomonadota</taxon>
        <taxon>Betaproteobacteria</taxon>
        <taxon>Neisseriales</taxon>
        <taxon>Chitinibacteraceae</taxon>
        <taxon>Iodobacter</taxon>
    </lineage>
</organism>
<dbReference type="Gene3D" id="2.40.50.140">
    <property type="entry name" value="Nucleic acid-binding proteins"/>
    <property type="match status" value="1"/>
</dbReference>
<evidence type="ECO:0000313" key="11">
    <source>
        <dbReference type="Proteomes" id="UP000295794"/>
    </source>
</evidence>
<dbReference type="HAMAP" id="MF_00031">
    <property type="entry name" value="DNA_HJ_migration_RuvA"/>
    <property type="match status" value="1"/>
</dbReference>
<evidence type="ECO:0000256" key="2">
    <source>
        <dbReference type="ARBA" id="ARBA00022763"/>
    </source>
</evidence>
<keyword evidence="2 6" id="KW-0227">DNA damage</keyword>
<dbReference type="GO" id="GO:0016787">
    <property type="term" value="F:hydrolase activity"/>
    <property type="evidence" value="ECO:0007669"/>
    <property type="project" value="UniProtKB-KW"/>
</dbReference>
<comment type="subunit">
    <text evidence="6">Homotetramer. Forms an RuvA(8)-RuvB(12)-Holliday junction (HJ) complex. HJ DNA is sandwiched between 2 RuvA tetramers; dsDNA enters through RuvA and exits via RuvB. An RuvB hexamer assembles on each DNA strand where it exits the tetramer. Each RuvB hexamer is contacted by two RuvA subunits (via domain III) on 2 adjacent RuvB subunits; this complex drives branch migration. In the full resolvosome a probable DNA-RuvA(4)-RuvB(12)-RuvC(2) complex forms which resolves the HJ.</text>
</comment>
<dbReference type="GO" id="GO:0005737">
    <property type="term" value="C:cytoplasm"/>
    <property type="evidence" value="ECO:0007669"/>
    <property type="project" value="UniProtKB-SubCell"/>
</dbReference>
<dbReference type="GO" id="GO:0048476">
    <property type="term" value="C:Holliday junction resolvase complex"/>
    <property type="evidence" value="ECO:0007669"/>
    <property type="project" value="UniProtKB-UniRule"/>
</dbReference>
<dbReference type="GO" id="GO:0006281">
    <property type="term" value="P:DNA repair"/>
    <property type="evidence" value="ECO:0007669"/>
    <property type="project" value="UniProtKB-UniRule"/>
</dbReference>
<evidence type="ECO:0000313" key="9">
    <source>
        <dbReference type="EMBL" id="TCU86300.1"/>
    </source>
</evidence>
<sequence>MIGRLTGTLIEKQPPQIVIETNGVGYEVDVPMSTFYVLPHTGQPSSLFIHMVVREDAQLLYGFATKPERDTFRALIKVSGIGAKIALAILSGMNADELAQAIAAEDLVRLSKVPGIGKKTAERLVLELRGKLNNLPIMTSVSNNSALFQTPASNKDDVLHALIALGYSEREASGAVKELASDVDVSDGIRRALKQLVKI</sequence>
<dbReference type="InterPro" id="IPR003583">
    <property type="entry name" value="Hlx-hairpin-Hlx_DNA-bd_motif"/>
</dbReference>
<comment type="caution">
    <text evidence="6">Lacks conserved residue(s) required for the propagation of feature annotation.</text>
</comment>
<dbReference type="RefSeq" id="WP_115228478.1">
    <property type="nucleotide sequence ID" value="NZ_CAWOLO010000006.1"/>
</dbReference>
<reference evidence="9 11" key="2">
    <citation type="submission" date="2019-03" db="EMBL/GenBank/DDBJ databases">
        <title>Genomic Encyclopedia of Type Strains, Phase IV (KMG-IV): sequencing the most valuable type-strain genomes for metagenomic binning, comparative biology and taxonomic classification.</title>
        <authorList>
            <person name="Goeker M."/>
        </authorList>
    </citation>
    <scope>NUCLEOTIDE SEQUENCE [LARGE SCALE GENOMIC DNA]</scope>
    <source>
        <strain evidence="9 11">DSM 3764</strain>
    </source>
</reference>
<evidence type="ECO:0000256" key="3">
    <source>
        <dbReference type="ARBA" id="ARBA00023125"/>
    </source>
</evidence>
<evidence type="ECO:0000256" key="5">
    <source>
        <dbReference type="ARBA" id="ARBA00023204"/>
    </source>
</evidence>
<dbReference type="OrthoDB" id="5293449at2"/>
<dbReference type="SMART" id="SM00278">
    <property type="entry name" value="HhH1"/>
    <property type="match status" value="2"/>
</dbReference>
<dbReference type="Proteomes" id="UP000295794">
    <property type="component" value="Unassembled WGS sequence"/>
</dbReference>
<dbReference type="SUPFAM" id="SSF46929">
    <property type="entry name" value="DNA helicase RuvA subunit, C-terminal domain"/>
    <property type="match status" value="1"/>
</dbReference>
<feature type="region of interest" description="Domain I" evidence="6">
    <location>
        <begin position="1"/>
        <end position="64"/>
    </location>
</feature>
<dbReference type="CDD" id="cd14332">
    <property type="entry name" value="UBA_RuvA_C"/>
    <property type="match status" value="1"/>
</dbReference>
<dbReference type="InterPro" id="IPR013849">
    <property type="entry name" value="DNA_helicase_Holl-junc_RuvA_I"/>
</dbReference>
<dbReference type="NCBIfam" id="TIGR00084">
    <property type="entry name" value="ruvA"/>
    <property type="match status" value="1"/>
</dbReference>
<dbReference type="Pfam" id="PF14520">
    <property type="entry name" value="HHH_5"/>
    <property type="match status" value="1"/>
</dbReference>
<feature type="region of interest" description="Domain III" evidence="6">
    <location>
        <begin position="156"/>
        <end position="199"/>
    </location>
</feature>
<dbReference type="EMBL" id="UGHR01000003">
    <property type="protein sequence ID" value="STR44711.1"/>
    <property type="molecule type" value="Genomic_DNA"/>
</dbReference>
<dbReference type="Gene3D" id="1.10.150.20">
    <property type="entry name" value="5' to 3' exonuclease, C-terminal subdomain"/>
    <property type="match status" value="1"/>
</dbReference>
<evidence type="ECO:0000313" key="8">
    <source>
        <dbReference type="EMBL" id="STR44711.1"/>
    </source>
</evidence>
<keyword evidence="11" id="KW-1185">Reference proteome</keyword>
<reference evidence="8 10" key="1">
    <citation type="submission" date="2018-06" db="EMBL/GenBank/DDBJ databases">
        <authorList>
            <consortium name="Pathogen Informatics"/>
            <person name="Doyle S."/>
        </authorList>
    </citation>
    <scope>NUCLEOTIDE SEQUENCE [LARGE SCALE GENOMIC DNA]</scope>
    <source>
        <strain evidence="8 10">NCTC11159</strain>
    </source>
</reference>
<keyword evidence="3 6" id="KW-0238">DNA-binding</keyword>
<evidence type="ECO:0000256" key="6">
    <source>
        <dbReference type="HAMAP-Rule" id="MF_00031"/>
    </source>
</evidence>
<dbReference type="GO" id="GO:0000400">
    <property type="term" value="F:four-way junction DNA binding"/>
    <property type="evidence" value="ECO:0007669"/>
    <property type="project" value="UniProtKB-UniRule"/>
</dbReference>
<protein>
    <recommendedName>
        <fullName evidence="6">Holliday junction branch migration complex subunit RuvA</fullName>
    </recommendedName>
</protein>
<dbReference type="Pfam" id="PF01330">
    <property type="entry name" value="RuvA_N"/>
    <property type="match status" value="1"/>
</dbReference>
<dbReference type="GO" id="GO:0009379">
    <property type="term" value="C:Holliday junction helicase complex"/>
    <property type="evidence" value="ECO:0007669"/>
    <property type="project" value="InterPro"/>
</dbReference>
<evidence type="ECO:0000256" key="4">
    <source>
        <dbReference type="ARBA" id="ARBA00023172"/>
    </source>
</evidence>
<dbReference type="Proteomes" id="UP000255108">
    <property type="component" value="Unassembled WGS sequence"/>
</dbReference>
<evidence type="ECO:0000259" key="7">
    <source>
        <dbReference type="SMART" id="SM00278"/>
    </source>
</evidence>
<dbReference type="SUPFAM" id="SSF47781">
    <property type="entry name" value="RuvA domain 2-like"/>
    <property type="match status" value="1"/>
</dbReference>
<comment type="similarity">
    <text evidence="6">Belongs to the RuvA family.</text>
</comment>
<keyword evidence="8" id="KW-0547">Nucleotide-binding</keyword>
<keyword evidence="4 6" id="KW-0233">DNA recombination</keyword>